<feature type="region of interest" description="Disordered" evidence="1">
    <location>
        <begin position="51"/>
        <end position="138"/>
    </location>
</feature>
<sequence>MKRNRGRCNVRFAGCLLAGTVVWFMLWAGSQCSAQYGLTASPDLLPILAAPESDPISPTTPGSGSAEMGSAGTPNLLRLPPVASSTSAPVPSGQFNLIPSSSAGVSQPNGQPMPPLPLPTPEDTQTSKKENPYKTIEPSNGTLIDRMLHEEQATCDQNGRNARPRHMWPHRRWLLEECDPQPRGEWYWEGAGLIMGRNDPNRVWFSYQSNNNANEIMSSEQARTAWRGGWLATVGRSFACDNWRLEGTYWGLAVMKGDATATHPEFVSSTLDFTDVVYADPTIPGLPVDLFTGAYEQALWRSNEIHNAEINLIRHRIPWEGYRVGVDWLVGVRYFRFDERLTYGSKRHPNAWGSQPELEGYLSDRVENNLVGVQLGFDVRWPISDCLVLSCRPKVGLYNNHIHNRFDAYRGDGELFAPNPDPPVGTPVPGQYPVVSSDDRFSVLSEIEACLTWQINPRWSAFVGYRLVAVSEIALADEQYPFYVVDIVDAIEHIDSNGDLLLHGGVAGVSFNF</sequence>
<dbReference type="Proteomes" id="UP000215086">
    <property type="component" value="Chromosome"/>
</dbReference>
<dbReference type="Pfam" id="PF07585">
    <property type="entry name" value="BBP7"/>
    <property type="match status" value="1"/>
</dbReference>
<dbReference type="RefSeq" id="WP_157732124.1">
    <property type="nucleotide sequence ID" value="NZ_CP018477.1"/>
</dbReference>
<evidence type="ECO:0000256" key="1">
    <source>
        <dbReference type="SAM" id="MobiDB-lite"/>
    </source>
</evidence>
<feature type="compositionally biased region" description="Polar residues" evidence="1">
    <location>
        <begin position="93"/>
        <end position="110"/>
    </location>
</feature>
<keyword evidence="3" id="KW-1185">Reference proteome</keyword>
<feature type="compositionally biased region" description="Low complexity" evidence="1">
    <location>
        <begin position="80"/>
        <end position="92"/>
    </location>
</feature>
<evidence type="ECO:0000313" key="3">
    <source>
        <dbReference type="Proteomes" id="UP000215086"/>
    </source>
</evidence>
<evidence type="ECO:0000313" key="2">
    <source>
        <dbReference type="EMBL" id="ASV76264.1"/>
    </source>
</evidence>
<dbReference type="InterPro" id="IPR011446">
    <property type="entry name" value="BBP7"/>
</dbReference>
<name>A0A286RJZ2_9BACT</name>
<feature type="compositionally biased region" description="Pro residues" evidence="1">
    <location>
        <begin position="111"/>
        <end position="120"/>
    </location>
</feature>
<dbReference type="OrthoDB" id="292710at2"/>
<dbReference type="KEGG" id="ttf:THTE_3663"/>
<protein>
    <submittedName>
        <fullName evidence="2">Uncharacterized protein</fullName>
    </submittedName>
</protein>
<dbReference type="AlphaFoldDB" id="A0A286RJZ2"/>
<proteinExistence type="predicted"/>
<gene>
    <name evidence="2" type="ORF">THTE_3663</name>
</gene>
<dbReference type="EMBL" id="CP018477">
    <property type="protein sequence ID" value="ASV76264.1"/>
    <property type="molecule type" value="Genomic_DNA"/>
</dbReference>
<accession>A0A286RJZ2</accession>
<organism evidence="2 3">
    <name type="scientific">Thermogutta terrifontis</name>
    <dbReference type="NCBI Taxonomy" id="1331910"/>
    <lineage>
        <taxon>Bacteria</taxon>
        <taxon>Pseudomonadati</taxon>
        <taxon>Planctomycetota</taxon>
        <taxon>Planctomycetia</taxon>
        <taxon>Pirellulales</taxon>
        <taxon>Thermoguttaceae</taxon>
        <taxon>Thermogutta</taxon>
    </lineage>
</organism>
<reference evidence="2 3" key="1">
    <citation type="journal article" name="Front. Microbiol.">
        <title>Sugar Metabolism of the First Thermophilic Planctomycete Thermogutta terrifontis: Comparative Genomic and Transcriptomic Approaches.</title>
        <authorList>
            <person name="Elcheninov A.G."/>
            <person name="Menzel P."/>
            <person name="Gudbergsdottir S.R."/>
            <person name="Slesarev A.I."/>
            <person name="Kadnikov V.V."/>
            <person name="Krogh A."/>
            <person name="Bonch-Osmolovskaya E.A."/>
            <person name="Peng X."/>
            <person name="Kublanov I.V."/>
        </authorList>
    </citation>
    <scope>NUCLEOTIDE SEQUENCE [LARGE SCALE GENOMIC DNA]</scope>
    <source>
        <strain evidence="2 3">R1</strain>
    </source>
</reference>